<dbReference type="Pfam" id="PF00984">
    <property type="entry name" value="UDPG_MGDP_dh"/>
    <property type="match status" value="1"/>
</dbReference>
<dbReference type="PIRSF" id="PIRSF000124">
    <property type="entry name" value="UDPglc_GDPman_dh"/>
    <property type="match status" value="1"/>
</dbReference>
<feature type="active site" description="Nucleophile" evidence="8">
    <location>
        <position position="253"/>
    </location>
</feature>
<evidence type="ECO:0000256" key="10">
    <source>
        <dbReference type="PIRSR" id="PIRSR500134-3"/>
    </source>
</evidence>
<feature type="binding site" evidence="10">
    <location>
        <position position="34"/>
    </location>
    <ligand>
        <name>NAD(+)</name>
        <dbReference type="ChEBI" id="CHEBI:57540"/>
    </ligand>
</feature>
<proteinExistence type="inferred from homology"/>
<dbReference type="Gene3D" id="3.40.50.720">
    <property type="entry name" value="NAD(P)-binding Rossmann-like Domain"/>
    <property type="match status" value="2"/>
</dbReference>
<dbReference type="PANTHER" id="PTHR43750:SF2">
    <property type="entry name" value="UDP-GLUCOSE 6-DEHYDROGENASE"/>
    <property type="match status" value="1"/>
</dbReference>
<dbReference type="GO" id="GO:0051287">
    <property type="term" value="F:NAD binding"/>
    <property type="evidence" value="ECO:0007669"/>
    <property type="project" value="InterPro"/>
</dbReference>
<dbReference type="Pfam" id="PF03720">
    <property type="entry name" value="UDPG_MGDP_dh_C"/>
    <property type="match status" value="1"/>
</dbReference>
<sequence>MKIAIVGTGYVGISNAVLLAQHNRVVALDIDHRKVDQINARISPIADPEIEEYLANHELDLVATTDNQTAYDGADFVVVATPTDYDPDTNYFNTGSVESVIADALKLAPDALIIVKSTVPVGFTERMRAAHGTDAIVFSPEFLREGRALYDNLHPSRIIIGNSHPRAGEFAQLLLGASLKPETTVLQTGNTEAEAIKLFANTYLAMRVAFFNELDTYAAMHGADSRQIIEGVSLDPRIGQFYNNPSFGYGGYCLPKDTKQMLANYKDVPQNLIQAIVSSNTTRKDFVASEVLKRGPRVVGIHRLAMKAGSDNFRASSILGVMKRIKAKGVEVIVYEPLIDEDMLFNSRVVRDLAAFKAEADVIIANRVTGELADVADKVYSRDLFGVDY</sequence>
<dbReference type="EMBL" id="NISJ01000001">
    <property type="protein sequence ID" value="OWR01592.1"/>
    <property type="molecule type" value="Genomic_DNA"/>
</dbReference>
<keyword evidence="13" id="KW-1185">Reference proteome</keyword>
<feature type="binding site" evidence="9">
    <location>
        <position position="197"/>
    </location>
    <ligand>
        <name>substrate</name>
    </ligand>
</feature>
<dbReference type="GO" id="GO:0003979">
    <property type="term" value="F:UDP-glucose 6-dehydrogenase activity"/>
    <property type="evidence" value="ECO:0007669"/>
    <property type="project" value="UniProtKB-EC"/>
</dbReference>
<feature type="binding site" evidence="10">
    <location>
        <position position="118"/>
    </location>
    <ligand>
        <name>NAD(+)</name>
        <dbReference type="ChEBI" id="CHEBI:57540"/>
    </ligand>
</feature>
<dbReference type="Pfam" id="PF03721">
    <property type="entry name" value="UDPG_MGDP_dh_N"/>
    <property type="match status" value="1"/>
</dbReference>
<feature type="binding site" evidence="10">
    <location>
        <position position="29"/>
    </location>
    <ligand>
        <name>NAD(+)</name>
        <dbReference type="ChEBI" id="CHEBI:57540"/>
    </ligand>
</feature>
<comment type="catalytic activity">
    <reaction evidence="6 7">
        <text>UDP-alpha-D-glucose + 2 NAD(+) + H2O = UDP-alpha-D-glucuronate + 2 NADH + 3 H(+)</text>
        <dbReference type="Rhea" id="RHEA:23596"/>
        <dbReference type="ChEBI" id="CHEBI:15377"/>
        <dbReference type="ChEBI" id="CHEBI:15378"/>
        <dbReference type="ChEBI" id="CHEBI:57540"/>
        <dbReference type="ChEBI" id="CHEBI:57945"/>
        <dbReference type="ChEBI" id="CHEBI:58052"/>
        <dbReference type="ChEBI" id="CHEBI:58885"/>
        <dbReference type="EC" id="1.1.1.22"/>
    </reaction>
</comment>
<evidence type="ECO:0000256" key="3">
    <source>
        <dbReference type="ARBA" id="ARBA00012954"/>
    </source>
</evidence>
<protein>
    <recommendedName>
        <fullName evidence="3 7">UDP-glucose 6-dehydrogenase</fullName>
        <ecNumber evidence="3 7">1.1.1.22</ecNumber>
    </recommendedName>
</protein>
<evidence type="ECO:0000259" key="11">
    <source>
        <dbReference type="SMART" id="SM00984"/>
    </source>
</evidence>
<feature type="domain" description="UDP-glucose/GDP-mannose dehydrogenase C-terminal" evidence="11">
    <location>
        <begin position="300"/>
        <end position="387"/>
    </location>
</feature>
<dbReference type="InterPro" id="IPR028357">
    <property type="entry name" value="UDPglc_DH_bac"/>
</dbReference>
<accession>A0A246K6H8</accession>
<evidence type="ECO:0000313" key="12">
    <source>
        <dbReference type="EMBL" id="OWR01592.1"/>
    </source>
</evidence>
<dbReference type="PIRSF" id="PIRSF500134">
    <property type="entry name" value="UDPglc_DH_bac"/>
    <property type="match status" value="1"/>
</dbReference>
<dbReference type="SUPFAM" id="SSF48179">
    <property type="entry name" value="6-phosphogluconate dehydrogenase C-terminal domain-like"/>
    <property type="match status" value="1"/>
</dbReference>
<evidence type="ECO:0000256" key="2">
    <source>
        <dbReference type="ARBA" id="ARBA00006601"/>
    </source>
</evidence>
<dbReference type="SUPFAM" id="SSF51735">
    <property type="entry name" value="NAD(P)-binding Rossmann-fold domains"/>
    <property type="match status" value="1"/>
</dbReference>
<name>A0A246K6H8_9SPHN</name>
<evidence type="ECO:0000256" key="5">
    <source>
        <dbReference type="ARBA" id="ARBA00023027"/>
    </source>
</evidence>
<gene>
    <name evidence="12" type="ORF">CDQ91_01905</name>
</gene>
<evidence type="ECO:0000256" key="8">
    <source>
        <dbReference type="PIRSR" id="PIRSR500134-1"/>
    </source>
</evidence>
<dbReference type="EC" id="1.1.1.22" evidence="3 7"/>
<dbReference type="InterPro" id="IPR017476">
    <property type="entry name" value="UDP-Glc/GDP-Man"/>
</dbReference>
<dbReference type="InterPro" id="IPR014026">
    <property type="entry name" value="UDP-Glc/GDP-Man_DH_dimer"/>
</dbReference>
<dbReference type="NCBIfam" id="TIGR03026">
    <property type="entry name" value="NDP-sugDHase"/>
    <property type="match status" value="1"/>
</dbReference>
<dbReference type="PANTHER" id="PTHR43750">
    <property type="entry name" value="UDP-GLUCOSE 6-DEHYDROGENASE TUAD"/>
    <property type="match status" value="1"/>
</dbReference>
<dbReference type="InterPro" id="IPR008927">
    <property type="entry name" value="6-PGluconate_DH-like_C_sf"/>
</dbReference>
<feature type="binding site" evidence="10">
    <location>
        <position position="145"/>
    </location>
    <ligand>
        <name>NAD(+)</name>
        <dbReference type="ChEBI" id="CHEBI:57540"/>
    </ligand>
</feature>
<evidence type="ECO:0000256" key="4">
    <source>
        <dbReference type="ARBA" id="ARBA00023002"/>
    </source>
</evidence>
<dbReference type="Gene3D" id="1.10.1040.10">
    <property type="entry name" value="N-(1-d-carboxylethyl)-l-norvaline Dehydrogenase, domain 2"/>
    <property type="match status" value="1"/>
</dbReference>
<dbReference type="SUPFAM" id="SSF52413">
    <property type="entry name" value="UDP-glucose/GDP-mannose dehydrogenase C-terminal domain"/>
    <property type="match status" value="1"/>
</dbReference>
<dbReference type="Proteomes" id="UP000197097">
    <property type="component" value="Unassembled WGS sequence"/>
</dbReference>
<dbReference type="GO" id="GO:0000271">
    <property type="term" value="P:polysaccharide biosynthetic process"/>
    <property type="evidence" value="ECO:0007669"/>
    <property type="project" value="InterPro"/>
</dbReference>
<comment type="pathway">
    <text evidence="1">Nucleotide-sugar biosynthesis; UDP-alpha-D-glucuronate biosynthesis; UDP-alpha-D-glucuronate from UDP-alpha-D-glucose: step 1/1.</text>
</comment>
<feature type="binding site" evidence="10">
    <location>
        <position position="256"/>
    </location>
    <ligand>
        <name>NAD(+)</name>
        <dbReference type="ChEBI" id="CHEBI:57540"/>
    </ligand>
</feature>
<dbReference type="SMART" id="SM00984">
    <property type="entry name" value="UDPG_MGDP_dh_C"/>
    <property type="match status" value="1"/>
</dbReference>
<comment type="similarity">
    <text evidence="2 7">Belongs to the UDP-glucose/GDP-mannose dehydrogenase family.</text>
</comment>
<dbReference type="InterPro" id="IPR036220">
    <property type="entry name" value="UDP-Glc/GDP-Man_DH_C_sf"/>
</dbReference>
<dbReference type="GO" id="GO:0006065">
    <property type="term" value="P:UDP-glucuronate biosynthetic process"/>
    <property type="evidence" value="ECO:0007669"/>
    <property type="project" value="UniProtKB-UniPathway"/>
</dbReference>
<organism evidence="12 13">
    <name type="scientific">Sphingopyxis witflariensis</name>
    <dbReference type="NCBI Taxonomy" id="173675"/>
    <lineage>
        <taxon>Bacteria</taxon>
        <taxon>Pseudomonadati</taxon>
        <taxon>Pseudomonadota</taxon>
        <taxon>Alphaproteobacteria</taxon>
        <taxon>Sphingomonadales</taxon>
        <taxon>Sphingomonadaceae</taxon>
        <taxon>Sphingopyxis</taxon>
    </lineage>
</organism>
<dbReference type="InterPro" id="IPR013328">
    <property type="entry name" value="6PGD_dom2"/>
</dbReference>
<dbReference type="OrthoDB" id="9803238at2"/>
<evidence type="ECO:0000256" key="9">
    <source>
        <dbReference type="PIRSR" id="PIRSR500134-2"/>
    </source>
</evidence>
<feature type="binding site" evidence="9">
    <location>
        <begin position="242"/>
        <end position="246"/>
    </location>
    <ligand>
        <name>substrate</name>
    </ligand>
</feature>
<comment type="caution">
    <text evidence="12">The sequence shown here is derived from an EMBL/GenBank/DDBJ whole genome shotgun (WGS) entry which is preliminary data.</text>
</comment>
<keyword evidence="5 7" id="KW-0520">NAD</keyword>
<dbReference type="InterPro" id="IPR036291">
    <property type="entry name" value="NAD(P)-bd_dom_sf"/>
</dbReference>
<feature type="binding site" evidence="9">
    <location>
        <begin position="142"/>
        <end position="145"/>
    </location>
    <ligand>
        <name>substrate</name>
    </ligand>
</feature>
<feature type="binding site" evidence="10">
    <location>
        <position position="314"/>
    </location>
    <ligand>
        <name>NAD(+)</name>
        <dbReference type="ChEBI" id="CHEBI:57540"/>
    </ligand>
</feature>
<feature type="binding site" evidence="9">
    <location>
        <position position="250"/>
    </location>
    <ligand>
        <name>substrate</name>
    </ligand>
</feature>
<dbReference type="AlphaFoldDB" id="A0A246K6H8"/>
<dbReference type="RefSeq" id="WP_088471399.1">
    <property type="nucleotide sequence ID" value="NZ_NISJ01000001.1"/>
</dbReference>
<evidence type="ECO:0000313" key="13">
    <source>
        <dbReference type="Proteomes" id="UP000197097"/>
    </source>
</evidence>
<evidence type="ECO:0000256" key="7">
    <source>
        <dbReference type="PIRNR" id="PIRNR000124"/>
    </source>
</evidence>
<evidence type="ECO:0000256" key="6">
    <source>
        <dbReference type="ARBA" id="ARBA00047473"/>
    </source>
</evidence>
<feature type="binding site" evidence="9">
    <location>
        <position position="306"/>
    </location>
    <ligand>
        <name>substrate</name>
    </ligand>
</feature>
<dbReference type="InterPro" id="IPR001732">
    <property type="entry name" value="UDP-Glc/GDP-Man_DH_N"/>
</dbReference>
<keyword evidence="4 7" id="KW-0560">Oxidoreductase</keyword>
<dbReference type="UniPathway" id="UPA00038">
    <property type="reaction ID" value="UER00491"/>
</dbReference>
<evidence type="ECO:0000256" key="1">
    <source>
        <dbReference type="ARBA" id="ARBA00004701"/>
    </source>
</evidence>
<feature type="binding site" evidence="10">
    <location>
        <position position="83"/>
    </location>
    <ligand>
        <name>NAD(+)</name>
        <dbReference type="ChEBI" id="CHEBI:57540"/>
    </ligand>
</feature>
<dbReference type="InterPro" id="IPR014027">
    <property type="entry name" value="UDP-Glc/GDP-Man_DH_C"/>
</dbReference>
<reference evidence="12 13" key="1">
    <citation type="journal article" date="2002" name="Int. J. Syst. Evol. Microbiol.">
        <title>Sphingopyxis witflariensis sp. nov., isolated from activated sludge.</title>
        <authorList>
            <person name="Kampfer P."/>
            <person name="Witzenberger R."/>
            <person name="Denner E.B."/>
            <person name="Busse H.J."/>
            <person name="Neef A."/>
        </authorList>
    </citation>
    <scope>NUCLEOTIDE SEQUENCE [LARGE SCALE GENOMIC DNA]</scope>
    <source>
        <strain evidence="12 13">DSM 14551</strain>
    </source>
</reference>
<feature type="binding site" evidence="9">
    <location>
        <position position="307"/>
    </location>
    <ligand>
        <name>substrate</name>
    </ligand>
</feature>